<protein>
    <submittedName>
        <fullName evidence="2">Uncharacterized protein</fullName>
    </submittedName>
</protein>
<feature type="region of interest" description="Disordered" evidence="1">
    <location>
        <begin position="579"/>
        <end position="613"/>
    </location>
</feature>
<feature type="region of interest" description="Disordered" evidence="1">
    <location>
        <begin position="193"/>
        <end position="218"/>
    </location>
</feature>
<feature type="compositionally biased region" description="Basic and acidic residues" evidence="1">
    <location>
        <begin position="461"/>
        <end position="471"/>
    </location>
</feature>
<feature type="region of interest" description="Disordered" evidence="1">
    <location>
        <begin position="258"/>
        <end position="518"/>
    </location>
</feature>
<name>A0A7M7RB59_STRPU</name>
<dbReference type="InterPro" id="IPR038817">
    <property type="entry name" value="CCDC192"/>
</dbReference>
<feature type="compositionally biased region" description="Polar residues" evidence="1">
    <location>
        <begin position="555"/>
        <end position="564"/>
    </location>
</feature>
<dbReference type="EnsemblMetazoa" id="XM_779569">
    <property type="protein sequence ID" value="XP_784662"/>
    <property type="gene ID" value="LOC579454"/>
</dbReference>
<dbReference type="PANTHER" id="PTHR38580:SF1">
    <property type="entry name" value="COILED-COIL DOMAIN-CONTAINING PROTEIN 192"/>
    <property type="match status" value="1"/>
</dbReference>
<evidence type="ECO:0000313" key="2">
    <source>
        <dbReference type="EnsemblMetazoa" id="XP_784662"/>
    </source>
</evidence>
<feature type="compositionally biased region" description="Polar residues" evidence="1">
    <location>
        <begin position="492"/>
        <end position="508"/>
    </location>
</feature>
<dbReference type="RefSeq" id="XP_784662.2">
    <property type="nucleotide sequence ID" value="XM_779569.5"/>
</dbReference>
<dbReference type="OrthoDB" id="6111632at2759"/>
<dbReference type="AlphaFoldDB" id="A0A7M7RB59"/>
<keyword evidence="3" id="KW-1185">Reference proteome</keyword>
<proteinExistence type="predicted"/>
<sequence length="613" mass="68089">MGHGASTTGVKKVALIKEQGEQDPNESRPVWTRSNSDGCIVENLNSSKTKVDLLGQQVSEYKELLNASEIKIEEAVDRANILEKQLAEVEGVNFELTDTVSDLQQQVESLQANSGPEVNRQLEEELTTSDQQVEKLEMHIKLLEEQMASMRSKFRKKLRAANTQVTEAKQESSLKLYSLKDQIKQMEEENLKLTERLDRANSRSSETEPSSNQIGGEGSRMMVILELSNQVSAQEDQIIQLQEQLQGKDRTIKELANQLEQERPTSRAPSEVGSRPPSGATNRPLSGRSHQRSARDGRIESSHQREGSGRSVRSLSGESFERVQDDERDTIGDHQEVIGKQVSDSTVGGYDHDEIPRDTERISSGKSSKRRQSSSRERRKSGNENERPSVDDRRSSERSSSAETKEGSSHRRKRSTSRSKKKDASAVELQRNLNSQKEDLNNTETLTRDQIRISSAGNHDPAFHENSEEGTKSAPSSAGTSRHRRRLKVAQQRASSLETVDHSGLTSSPKPPLRPDTNLYELDSGVGRDLGVGCDLGVGRYSGISRDSGVGRDTSPVSGRSTKASDLELDDLLQELMSDESPVDSEWKKNAKSNNGFGISEEKIRNLLSDRTT</sequence>
<feature type="compositionally biased region" description="Basic and acidic residues" evidence="1">
    <location>
        <begin position="319"/>
        <end position="337"/>
    </location>
</feature>
<feature type="compositionally biased region" description="Basic and acidic residues" evidence="1">
    <location>
        <begin position="350"/>
        <end position="363"/>
    </location>
</feature>
<feature type="compositionally biased region" description="Basic and acidic residues" evidence="1">
    <location>
        <begin position="293"/>
        <end position="308"/>
    </location>
</feature>
<dbReference type="InParanoid" id="A0A7M7RB59"/>
<feature type="compositionally biased region" description="Basic and acidic residues" evidence="1">
    <location>
        <begin position="436"/>
        <end position="451"/>
    </location>
</feature>
<dbReference type="KEGG" id="spu:579454"/>
<evidence type="ECO:0000256" key="1">
    <source>
        <dbReference type="SAM" id="MobiDB-lite"/>
    </source>
</evidence>
<dbReference type="PANTHER" id="PTHR38580">
    <property type="entry name" value="COILED-COIL DOMAIN-CONTAINING PROTEIN 192"/>
    <property type="match status" value="1"/>
</dbReference>
<dbReference type="GeneID" id="579454"/>
<reference evidence="3" key="1">
    <citation type="submission" date="2015-02" db="EMBL/GenBank/DDBJ databases">
        <title>Genome sequencing for Strongylocentrotus purpuratus.</title>
        <authorList>
            <person name="Murali S."/>
            <person name="Liu Y."/>
            <person name="Vee V."/>
            <person name="English A."/>
            <person name="Wang M."/>
            <person name="Skinner E."/>
            <person name="Han Y."/>
            <person name="Muzny D.M."/>
            <person name="Worley K.C."/>
            <person name="Gibbs R.A."/>
        </authorList>
    </citation>
    <scope>NUCLEOTIDE SEQUENCE</scope>
</reference>
<feature type="compositionally biased region" description="Basic residues" evidence="1">
    <location>
        <begin position="410"/>
        <end position="421"/>
    </location>
</feature>
<reference evidence="2" key="2">
    <citation type="submission" date="2021-01" db="UniProtKB">
        <authorList>
            <consortium name="EnsemblMetazoa"/>
        </authorList>
    </citation>
    <scope>IDENTIFICATION</scope>
</reference>
<dbReference type="OMA" id="VDSEWKK"/>
<organism evidence="2 3">
    <name type="scientific">Strongylocentrotus purpuratus</name>
    <name type="common">Purple sea urchin</name>
    <dbReference type="NCBI Taxonomy" id="7668"/>
    <lineage>
        <taxon>Eukaryota</taxon>
        <taxon>Metazoa</taxon>
        <taxon>Echinodermata</taxon>
        <taxon>Eleutherozoa</taxon>
        <taxon>Echinozoa</taxon>
        <taxon>Echinoidea</taxon>
        <taxon>Euechinoidea</taxon>
        <taxon>Echinacea</taxon>
        <taxon>Camarodonta</taxon>
        <taxon>Echinidea</taxon>
        <taxon>Strongylocentrotidae</taxon>
        <taxon>Strongylocentrotus</taxon>
    </lineage>
</organism>
<evidence type="ECO:0000313" key="3">
    <source>
        <dbReference type="Proteomes" id="UP000007110"/>
    </source>
</evidence>
<feature type="region of interest" description="Disordered" evidence="1">
    <location>
        <begin position="1"/>
        <end position="36"/>
    </location>
</feature>
<feature type="compositionally biased region" description="Basic and acidic residues" evidence="1">
    <location>
        <begin position="374"/>
        <end position="397"/>
    </location>
</feature>
<feature type="region of interest" description="Disordered" evidence="1">
    <location>
        <begin position="545"/>
        <end position="566"/>
    </location>
</feature>
<feature type="compositionally biased region" description="Polar residues" evidence="1">
    <location>
        <begin position="202"/>
        <end position="214"/>
    </location>
</feature>
<accession>A0A7M7RB59</accession>
<dbReference type="Proteomes" id="UP000007110">
    <property type="component" value="Unassembled WGS sequence"/>
</dbReference>